<evidence type="ECO:0000313" key="1">
    <source>
        <dbReference type="EMBL" id="AMO92787.1"/>
    </source>
</evidence>
<accession>A0A127P4W1</accession>
<protein>
    <submittedName>
        <fullName evidence="1">Uncharacterized protein</fullName>
    </submittedName>
</protein>
<gene>
    <name evidence="1" type="ORF">CFter6_0056</name>
</gene>
<proteinExistence type="predicted"/>
<reference evidence="1 2" key="1">
    <citation type="submission" date="2015-11" db="EMBL/GenBank/DDBJ databases">
        <title>Exploring the genomic traits of fungus-feeding bacterial genus Collimonas.</title>
        <authorList>
            <person name="Song C."/>
            <person name="Schmidt R."/>
            <person name="de Jager V."/>
            <person name="Krzyzanowska D."/>
            <person name="Jongedijk E."/>
            <person name="Cankar K."/>
            <person name="Beekwilder J."/>
            <person name="van Veen A."/>
            <person name="de Boer W."/>
            <person name="van Veen J.A."/>
            <person name="Garbeva P."/>
        </authorList>
    </citation>
    <scope>NUCLEOTIDE SEQUENCE [LARGE SCALE GENOMIC DNA]</scope>
    <source>
        <strain evidence="1 2">Ter6</strain>
    </source>
</reference>
<dbReference type="Proteomes" id="UP000072421">
    <property type="component" value="Chromosome"/>
</dbReference>
<evidence type="ECO:0000313" key="2">
    <source>
        <dbReference type="Proteomes" id="UP000072421"/>
    </source>
</evidence>
<name>A0A127P4W1_9BURK</name>
<dbReference type="PATRIC" id="fig|158899.10.peg.56"/>
<dbReference type="AlphaFoldDB" id="A0A127P4W1"/>
<sequence>MFFDYDLGMTNPGSLLKLIARLNVHSFLAQFSIDCLKA</sequence>
<dbReference type="EMBL" id="CP013232">
    <property type="protein sequence ID" value="AMO92787.1"/>
    <property type="molecule type" value="Genomic_DNA"/>
</dbReference>
<organism evidence="1">
    <name type="scientific">Collimonas fungivorans</name>
    <dbReference type="NCBI Taxonomy" id="158899"/>
    <lineage>
        <taxon>Bacteria</taxon>
        <taxon>Pseudomonadati</taxon>
        <taxon>Pseudomonadota</taxon>
        <taxon>Betaproteobacteria</taxon>
        <taxon>Burkholderiales</taxon>
        <taxon>Oxalobacteraceae</taxon>
        <taxon>Collimonas</taxon>
    </lineage>
</organism>